<proteinExistence type="predicted"/>
<dbReference type="Pfam" id="PF13193">
    <property type="entry name" value="AMP-binding_C"/>
    <property type="match status" value="1"/>
</dbReference>
<evidence type="ECO:0000313" key="4">
    <source>
        <dbReference type="Proteomes" id="UP001595847"/>
    </source>
</evidence>
<evidence type="ECO:0000313" key="3">
    <source>
        <dbReference type="EMBL" id="MFC3998906.1"/>
    </source>
</evidence>
<dbReference type="Proteomes" id="UP001595847">
    <property type="component" value="Unassembled WGS sequence"/>
</dbReference>
<dbReference type="InterPro" id="IPR025110">
    <property type="entry name" value="AMP-bd_C"/>
</dbReference>
<dbReference type="PROSITE" id="PS00455">
    <property type="entry name" value="AMP_BINDING"/>
    <property type="match status" value="1"/>
</dbReference>
<organism evidence="3 4">
    <name type="scientific">Nocardiopsis sediminis</name>
    <dbReference type="NCBI Taxonomy" id="1778267"/>
    <lineage>
        <taxon>Bacteria</taxon>
        <taxon>Bacillati</taxon>
        <taxon>Actinomycetota</taxon>
        <taxon>Actinomycetes</taxon>
        <taxon>Streptosporangiales</taxon>
        <taxon>Nocardiopsidaceae</taxon>
        <taxon>Nocardiopsis</taxon>
    </lineage>
</organism>
<reference evidence="4" key="1">
    <citation type="journal article" date="2019" name="Int. J. Syst. Evol. Microbiol.">
        <title>The Global Catalogue of Microorganisms (GCM) 10K type strain sequencing project: providing services to taxonomists for standard genome sequencing and annotation.</title>
        <authorList>
            <consortium name="The Broad Institute Genomics Platform"/>
            <consortium name="The Broad Institute Genome Sequencing Center for Infectious Disease"/>
            <person name="Wu L."/>
            <person name="Ma J."/>
        </authorList>
    </citation>
    <scope>NUCLEOTIDE SEQUENCE [LARGE SCALE GENOMIC DNA]</scope>
    <source>
        <strain evidence="4">TBRC 1826</strain>
    </source>
</reference>
<dbReference type="Gene3D" id="2.30.38.10">
    <property type="entry name" value="Luciferase, Domain 3"/>
    <property type="match status" value="1"/>
</dbReference>
<dbReference type="Gene3D" id="3.30.300.30">
    <property type="match status" value="1"/>
</dbReference>
<gene>
    <name evidence="3" type="ORF">ACFOVU_23495</name>
</gene>
<sequence>MWPEEFAARYRERGYWTGTVLGDVLRRGAARHPDRTALVCGDRRYDYAALDAWADRTAAGLLRLGIGAGDNVVMHLPNTAEFVGLSFALFRIGARPVYALPAHRRSEIAHLCALSEAVAYVIPDRHAGYDFRDLATEIQAGAPALRHVLVAGDPGPFTALSGVDADPVPLPDPDPSAVALFLLSGGTTGLPKLIPRTHDDYAYNLRASAEVAGLGADTVYLAALPVAHNFPLACPGVLGTLHAGGTVVLTASPSPADAFPLIERERVTVTALVPSLALLWLEAAKATRRDLSSLRLLQVGGAKLKEGPARRVAPELGCALQQVFGMAEGLLCYTRLDDPGEIVATAQGRPLCPDDEVRIVDADGIDVEPGATGQLLTRGPYTLRCYHRAPEHNARAFTDDGFYLTGDLVRALPTGHLVVEGRVKEVINRAGEKVSTEEVEGHLLAHPAVHDAALVGVPDDLLGERTCAFVLPRGAAPSHADLTAFLKDRGLADYKLPDRLEVLAAFPYTAVGKVSRKALARRAAG</sequence>
<feature type="domain" description="AMP-binding enzyme C-terminal" evidence="2">
    <location>
        <begin position="438"/>
        <end position="513"/>
    </location>
</feature>
<dbReference type="InterPro" id="IPR050237">
    <property type="entry name" value="ATP-dep_AMP-bd_enzyme"/>
</dbReference>
<dbReference type="EMBL" id="JBHSBH010000015">
    <property type="protein sequence ID" value="MFC3998906.1"/>
    <property type="molecule type" value="Genomic_DNA"/>
</dbReference>
<dbReference type="Gene3D" id="3.40.50.980">
    <property type="match status" value="2"/>
</dbReference>
<protein>
    <submittedName>
        <fullName evidence="3">(2,3-dihydroxybenzoyl)adenylate synthase</fullName>
    </submittedName>
</protein>
<dbReference type="RefSeq" id="WP_378537050.1">
    <property type="nucleotide sequence ID" value="NZ_JBHSBH010000015.1"/>
</dbReference>
<keyword evidence="4" id="KW-1185">Reference proteome</keyword>
<dbReference type="Pfam" id="PF00501">
    <property type="entry name" value="AMP-binding"/>
    <property type="match status" value="1"/>
</dbReference>
<dbReference type="CDD" id="cd05920">
    <property type="entry name" value="23DHB-AMP_lg"/>
    <property type="match status" value="1"/>
</dbReference>
<dbReference type="InterPro" id="IPR020845">
    <property type="entry name" value="AMP-binding_CS"/>
</dbReference>
<comment type="caution">
    <text evidence="3">The sequence shown here is derived from an EMBL/GenBank/DDBJ whole genome shotgun (WGS) entry which is preliminary data.</text>
</comment>
<dbReference type="InterPro" id="IPR045851">
    <property type="entry name" value="AMP-bd_C_sf"/>
</dbReference>
<evidence type="ECO:0000259" key="1">
    <source>
        <dbReference type="Pfam" id="PF00501"/>
    </source>
</evidence>
<dbReference type="InterPro" id="IPR000873">
    <property type="entry name" value="AMP-dep_synth/lig_dom"/>
</dbReference>
<feature type="domain" description="AMP-dependent synthetase/ligase" evidence="1">
    <location>
        <begin position="26"/>
        <end position="387"/>
    </location>
</feature>
<dbReference type="SUPFAM" id="SSF56801">
    <property type="entry name" value="Acetyl-CoA synthetase-like"/>
    <property type="match status" value="1"/>
</dbReference>
<evidence type="ECO:0000259" key="2">
    <source>
        <dbReference type="Pfam" id="PF13193"/>
    </source>
</evidence>
<name>A0ABV8FVM3_9ACTN</name>
<accession>A0ABV8FVM3</accession>
<dbReference type="PANTHER" id="PTHR43767:SF1">
    <property type="entry name" value="NONRIBOSOMAL PEPTIDE SYNTHASE PES1 (EUROFUNG)-RELATED"/>
    <property type="match status" value="1"/>
</dbReference>
<dbReference type="PANTHER" id="PTHR43767">
    <property type="entry name" value="LONG-CHAIN-FATTY-ACID--COA LIGASE"/>
    <property type="match status" value="1"/>
</dbReference>